<dbReference type="Proteomes" id="UP001443914">
    <property type="component" value="Unassembled WGS sequence"/>
</dbReference>
<dbReference type="CDD" id="cd01837">
    <property type="entry name" value="SGNH_plant_lipase_like"/>
    <property type="match status" value="1"/>
</dbReference>
<accession>A0AAW1H6P6</accession>
<dbReference type="InterPro" id="IPR001087">
    <property type="entry name" value="GDSL"/>
</dbReference>
<evidence type="ECO:0000313" key="4">
    <source>
        <dbReference type="Proteomes" id="UP001443914"/>
    </source>
</evidence>
<evidence type="ECO:0000256" key="2">
    <source>
        <dbReference type="SAM" id="SignalP"/>
    </source>
</evidence>
<keyword evidence="2" id="KW-0732">Signal</keyword>
<dbReference type="PANTHER" id="PTHR45642:SF103">
    <property type="entry name" value="ZINC FINGER PROTEIN"/>
    <property type="match status" value="1"/>
</dbReference>
<evidence type="ECO:0008006" key="5">
    <source>
        <dbReference type="Google" id="ProtNLM"/>
    </source>
</evidence>
<comment type="caution">
    <text evidence="3">The sequence shown here is derived from an EMBL/GenBank/DDBJ whole genome shotgun (WGS) entry which is preliminary data.</text>
</comment>
<protein>
    <recommendedName>
        <fullName evidence="5">GDSL esterase/lipase</fullName>
    </recommendedName>
</protein>
<dbReference type="InterPro" id="IPR035669">
    <property type="entry name" value="SGNH_plant_lipase-like"/>
</dbReference>
<dbReference type="FunFam" id="3.40.50.1110:FF:000003">
    <property type="entry name" value="GDSL esterase/lipase APG"/>
    <property type="match status" value="1"/>
</dbReference>
<evidence type="ECO:0000256" key="1">
    <source>
        <dbReference type="ARBA" id="ARBA00008668"/>
    </source>
</evidence>
<dbReference type="SUPFAM" id="SSF52266">
    <property type="entry name" value="SGNH hydrolase"/>
    <property type="match status" value="1"/>
</dbReference>
<keyword evidence="4" id="KW-1185">Reference proteome</keyword>
<dbReference type="InterPro" id="IPR036514">
    <property type="entry name" value="SGNH_hydro_sf"/>
</dbReference>
<comment type="similarity">
    <text evidence="1">Belongs to the 'GDSL' lipolytic enzyme family.</text>
</comment>
<dbReference type="Pfam" id="PF00657">
    <property type="entry name" value="Lipase_GDSL"/>
    <property type="match status" value="1"/>
</dbReference>
<dbReference type="Gene3D" id="3.40.50.1110">
    <property type="entry name" value="SGNH hydrolase"/>
    <property type="match status" value="1"/>
</dbReference>
<sequence>MGFTKNVLLVTFVIAIIGFQVSKGQPLVPIFCIFGDSVVDSGNNNGLYTIIKANFPPYGRDFVTHQPTGRFSNGKIATDFTVLKGVRCTEAMTAHCDEAQGKSACHMYMRPRTIFGNKFLIGANFASAGSGYSERTANLYRAISLTQQLAYYKDYQSKIAKMVGNDKANAMFSGGIHLLSAGNNDYLQNYYVNPNLYRQYTADQLADSLMTSFSNFVQTLYGVGVRRIGVTSLPPMGCLPAAITLFGAGSNQCIDRLNRDATSFNSKLNNCAQALQTNLPGLKLVVFDIYTPLLDMIAHPIDNGFFEARKACCGTGTIETSLLCNARSVGTCSNATQYVFWDGFHPSEAANQVLAGDLLTQGFPLIG</sequence>
<reference evidence="3" key="1">
    <citation type="submission" date="2024-03" db="EMBL/GenBank/DDBJ databases">
        <title>WGS assembly of Saponaria officinalis var. Norfolk2.</title>
        <authorList>
            <person name="Jenkins J."/>
            <person name="Shu S."/>
            <person name="Grimwood J."/>
            <person name="Barry K."/>
            <person name="Goodstein D."/>
            <person name="Schmutz J."/>
            <person name="Leebens-Mack J."/>
            <person name="Osbourn A."/>
        </authorList>
    </citation>
    <scope>NUCLEOTIDE SEQUENCE [LARGE SCALE GENOMIC DNA]</scope>
    <source>
        <strain evidence="3">JIC</strain>
    </source>
</reference>
<dbReference type="AlphaFoldDB" id="A0AAW1H6P6"/>
<evidence type="ECO:0000313" key="3">
    <source>
        <dbReference type="EMBL" id="KAK9670533.1"/>
    </source>
</evidence>
<organism evidence="3 4">
    <name type="scientific">Saponaria officinalis</name>
    <name type="common">Common soapwort</name>
    <name type="synonym">Lychnis saponaria</name>
    <dbReference type="NCBI Taxonomy" id="3572"/>
    <lineage>
        <taxon>Eukaryota</taxon>
        <taxon>Viridiplantae</taxon>
        <taxon>Streptophyta</taxon>
        <taxon>Embryophyta</taxon>
        <taxon>Tracheophyta</taxon>
        <taxon>Spermatophyta</taxon>
        <taxon>Magnoliopsida</taxon>
        <taxon>eudicotyledons</taxon>
        <taxon>Gunneridae</taxon>
        <taxon>Pentapetalae</taxon>
        <taxon>Caryophyllales</taxon>
        <taxon>Caryophyllaceae</taxon>
        <taxon>Caryophylleae</taxon>
        <taxon>Saponaria</taxon>
    </lineage>
</organism>
<dbReference type="InterPro" id="IPR050592">
    <property type="entry name" value="GDSL_lipolytic_enzyme"/>
</dbReference>
<dbReference type="PANTHER" id="PTHR45642">
    <property type="entry name" value="GDSL ESTERASE/LIPASE EXL3"/>
    <property type="match status" value="1"/>
</dbReference>
<feature type="chain" id="PRO_5043833584" description="GDSL esterase/lipase" evidence="2">
    <location>
        <begin position="25"/>
        <end position="367"/>
    </location>
</feature>
<proteinExistence type="inferred from homology"/>
<dbReference type="EMBL" id="JBDFQZ010000013">
    <property type="protein sequence ID" value="KAK9670533.1"/>
    <property type="molecule type" value="Genomic_DNA"/>
</dbReference>
<feature type="signal peptide" evidence="2">
    <location>
        <begin position="1"/>
        <end position="24"/>
    </location>
</feature>
<dbReference type="GO" id="GO:0016788">
    <property type="term" value="F:hydrolase activity, acting on ester bonds"/>
    <property type="evidence" value="ECO:0007669"/>
    <property type="project" value="InterPro"/>
</dbReference>
<name>A0AAW1H6P6_SAPOF</name>
<gene>
    <name evidence="3" type="ORF">RND81_13G207900</name>
</gene>